<dbReference type="Pfam" id="PF00932">
    <property type="entry name" value="LTD"/>
    <property type="match status" value="1"/>
</dbReference>
<feature type="domain" description="LTD" evidence="2">
    <location>
        <begin position="173"/>
        <end position="281"/>
    </location>
</feature>
<feature type="compositionally biased region" description="Polar residues" evidence="1">
    <location>
        <begin position="1"/>
        <end position="19"/>
    </location>
</feature>
<dbReference type="Proteomes" id="UP000548476">
    <property type="component" value="Unassembled WGS sequence"/>
</dbReference>
<evidence type="ECO:0000313" key="3">
    <source>
        <dbReference type="EMBL" id="MBB6035953.1"/>
    </source>
</evidence>
<feature type="region of interest" description="Disordered" evidence="1">
    <location>
        <begin position="1"/>
        <end position="26"/>
    </location>
</feature>
<dbReference type="InterPro" id="IPR001322">
    <property type="entry name" value="Lamin_tail_dom"/>
</dbReference>
<name>A0A841FM11_9ACTN</name>
<dbReference type="PROSITE" id="PS51841">
    <property type="entry name" value="LTD"/>
    <property type="match status" value="1"/>
</dbReference>
<dbReference type="SUPFAM" id="SSF74853">
    <property type="entry name" value="Lamin A/C globular tail domain"/>
    <property type="match status" value="1"/>
</dbReference>
<keyword evidence="4" id="KW-1185">Reference proteome</keyword>
<dbReference type="Gene3D" id="2.60.40.1260">
    <property type="entry name" value="Lamin Tail domain"/>
    <property type="match status" value="1"/>
</dbReference>
<dbReference type="EMBL" id="JACHGT010000008">
    <property type="protein sequence ID" value="MBB6035953.1"/>
    <property type="molecule type" value="Genomic_DNA"/>
</dbReference>
<dbReference type="AlphaFoldDB" id="A0A841FM11"/>
<accession>A0A841FM11</accession>
<evidence type="ECO:0000259" key="2">
    <source>
        <dbReference type="PROSITE" id="PS51841"/>
    </source>
</evidence>
<gene>
    <name evidence="3" type="ORF">HNR73_003821</name>
</gene>
<protein>
    <recommendedName>
        <fullName evidence="2">LTD domain-containing protein</fullName>
    </recommendedName>
</protein>
<evidence type="ECO:0000256" key="1">
    <source>
        <dbReference type="SAM" id="MobiDB-lite"/>
    </source>
</evidence>
<dbReference type="InterPro" id="IPR047995">
    <property type="entry name" value="Choice_anch_K"/>
</dbReference>
<dbReference type="RefSeq" id="WP_184788818.1">
    <property type="nucleotide sequence ID" value="NZ_BONT01000046.1"/>
</dbReference>
<evidence type="ECO:0000313" key="4">
    <source>
        <dbReference type="Proteomes" id="UP000548476"/>
    </source>
</evidence>
<reference evidence="3 4" key="1">
    <citation type="submission" date="2020-08" db="EMBL/GenBank/DDBJ databases">
        <title>Genomic Encyclopedia of Type Strains, Phase IV (KMG-IV): sequencing the most valuable type-strain genomes for metagenomic binning, comparative biology and taxonomic classification.</title>
        <authorList>
            <person name="Goeker M."/>
        </authorList>
    </citation>
    <scope>NUCLEOTIDE SEQUENCE [LARGE SCALE GENOMIC DNA]</scope>
    <source>
        <strain evidence="3 4">YIM 65646</strain>
    </source>
</reference>
<sequence length="283" mass="30558">MSTASTTGSWPSMSTNPPNVSGLGTEHVTWGIPAGAGQSGYVFQGGTVPVRTDGTEFVLGTYTHENFPIQGMPQPQFDVDLTVHVVFEDGTEADFAFRFHHNETPNTGPAPEDIVDLPMFVSPQTVTLDGIPYGVVISGFKQGGQIVRTFISPENGSNSAEVVAIFARAGEPEIVLTTVRNKGEVKYTQADEYVEIVNRGTVAGNISGWVLGADDAGQDFTFPPGTVLQPGQRIRVYTNQIHPQWGGFSYGINRPIWNDKGDRAVLRDTDKNSVSEYGYGNRA</sequence>
<dbReference type="NCBIfam" id="NF038131">
    <property type="entry name" value="choice_anch_K"/>
    <property type="match status" value="1"/>
</dbReference>
<comment type="caution">
    <text evidence="3">The sequence shown here is derived from an EMBL/GenBank/DDBJ whole genome shotgun (WGS) entry which is preliminary data.</text>
</comment>
<organism evidence="3 4">
    <name type="scientific">Phytomonospora endophytica</name>
    <dbReference type="NCBI Taxonomy" id="714109"/>
    <lineage>
        <taxon>Bacteria</taxon>
        <taxon>Bacillati</taxon>
        <taxon>Actinomycetota</taxon>
        <taxon>Actinomycetes</taxon>
        <taxon>Micromonosporales</taxon>
        <taxon>Micromonosporaceae</taxon>
        <taxon>Phytomonospora</taxon>
    </lineage>
</organism>
<proteinExistence type="predicted"/>
<dbReference type="InterPro" id="IPR036415">
    <property type="entry name" value="Lamin_tail_dom_sf"/>
</dbReference>